<organism evidence="1 2">
    <name type="scientific">Reticulomyxa filosa</name>
    <dbReference type="NCBI Taxonomy" id="46433"/>
    <lineage>
        <taxon>Eukaryota</taxon>
        <taxon>Sar</taxon>
        <taxon>Rhizaria</taxon>
        <taxon>Retaria</taxon>
        <taxon>Foraminifera</taxon>
        <taxon>Monothalamids</taxon>
        <taxon>Reticulomyxidae</taxon>
        <taxon>Reticulomyxa</taxon>
    </lineage>
</organism>
<comment type="caution">
    <text evidence="1">The sequence shown here is derived from an EMBL/GenBank/DDBJ whole genome shotgun (WGS) entry which is preliminary data.</text>
</comment>
<reference evidence="1 2" key="1">
    <citation type="journal article" date="2013" name="Curr. Biol.">
        <title>The Genome of the Foraminiferan Reticulomyxa filosa.</title>
        <authorList>
            <person name="Glockner G."/>
            <person name="Hulsmann N."/>
            <person name="Schleicher M."/>
            <person name="Noegel A.A."/>
            <person name="Eichinger L."/>
            <person name="Gallinger C."/>
            <person name="Pawlowski J."/>
            <person name="Sierra R."/>
            <person name="Euteneuer U."/>
            <person name="Pillet L."/>
            <person name="Moustafa A."/>
            <person name="Platzer M."/>
            <person name="Groth M."/>
            <person name="Szafranski K."/>
            <person name="Schliwa M."/>
        </authorList>
    </citation>
    <scope>NUCLEOTIDE SEQUENCE [LARGE SCALE GENOMIC DNA]</scope>
</reference>
<evidence type="ECO:0000313" key="1">
    <source>
        <dbReference type="EMBL" id="ETO34348.1"/>
    </source>
</evidence>
<keyword evidence="2" id="KW-1185">Reference proteome</keyword>
<proteinExistence type="predicted"/>
<protein>
    <submittedName>
        <fullName evidence="1">Uncharacterized protein</fullName>
    </submittedName>
</protein>
<dbReference type="AlphaFoldDB" id="X6P8A5"/>
<evidence type="ECO:0000313" key="2">
    <source>
        <dbReference type="Proteomes" id="UP000023152"/>
    </source>
</evidence>
<dbReference type="EMBL" id="ASPP01002645">
    <property type="protein sequence ID" value="ETO34348.1"/>
    <property type="molecule type" value="Genomic_DNA"/>
</dbReference>
<dbReference type="Proteomes" id="UP000023152">
    <property type="component" value="Unassembled WGS sequence"/>
</dbReference>
<sequence>MSVKAIVYSKAKKKSYEMTLSTLILESLSATAKKLWFSKKSDSEDDLQQKFEIRNKENVRIEKDKDIDHVQKRNQYISMYE</sequence>
<name>X6P8A5_RETFI</name>
<accession>X6P8A5</accession>
<gene>
    <name evidence="1" type="ORF">RFI_02744</name>
</gene>